<dbReference type="AlphaFoldDB" id="A0A402D3P6"/>
<dbReference type="EMBL" id="AP025739">
    <property type="protein sequence ID" value="BDI31881.1"/>
    <property type="molecule type" value="Genomic_DNA"/>
</dbReference>
<accession>A0A402D3P6</accession>
<gene>
    <name evidence="1" type="ORF">CCAX7_39320</name>
</gene>
<organism evidence="1 2">
    <name type="scientific">Capsulimonas corticalis</name>
    <dbReference type="NCBI Taxonomy" id="2219043"/>
    <lineage>
        <taxon>Bacteria</taxon>
        <taxon>Bacillati</taxon>
        <taxon>Armatimonadota</taxon>
        <taxon>Armatimonadia</taxon>
        <taxon>Capsulimonadales</taxon>
        <taxon>Capsulimonadaceae</taxon>
        <taxon>Capsulimonas</taxon>
    </lineage>
</organism>
<dbReference type="Proteomes" id="UP000287394">
    <property type="component" value="Chromosome"/>
</dbReference>
<evidence type="ECO:0000313" key="2">
    <source>
        <dbReference type="Proteomes" id="UP000287394"/>
    </source>
</evidence>
<name>A0A402D3P6_9BACT</name>
<dbReference type="RefSeq" id="WP_119324091.1">
    <property type="nucleotide sequence ID" value="NZ_AP025739.1"/>
</dbReference>
<evidence type="ECO:0000313" key="1">
    <source>
        <dbReference type="EMBL" id="BDI31881.1"/>
    </source>
</evidence>
<reference evidence="1 2" key="1">
    <citation type="journal article" date="2019" name="Int. J. Syst. Evol. Microbiol.">
        <title>Capsulimonas corticalis gen. nov., sp. nov., an aerobic capsulated bacterium, of a novel bacterial order, Capsulimonadales ord. nov., of the class Armatimonadia of the phylum Armatimonadetes.</title>
        <authorList>
            <person name="Li J."/>
            <person name="Kudo C."/>
            <person name="Tonouchi A."/>
        </authorList>
    </citation>
    <scope>NUCLEOTIDE SEQUENCE [LARGE SCALE GENOMIC DNA]</scope>
    <source>
        <strain evidence="1 2">AX-7</strain>
    </source>
</reference>
<protein>
    <submittedName>
        <fullName evidence="1">Uncharacterized protein</fullName>
    </submittedName>
</protein>
<dbReference type="KEGG" id="ccot:CCAX7_39320"/>
<keyword evidence="2" id="KW-1185">Reference proteome</keyword>
<proteinExistence type="predicted"/>
<dbReference type="OrthoDB" id="273311at2"/>
<sequence>MTKSLAPLIVFTALFICALAGGTYWSIRRPQIEDARRARQEVALTRAAGISLDRTLLKPVLPSAADNAGPIYQQISAERKFHRVDSMREDRLLKLARTPKSTPAEMAKREAFLRQNVSLLRLIHLAVAKPDCVVNTNWDAPNPQDVRFPEIASMREAARMIQNESLLMASEGRVAEAIQNQALGFRIADHCATVKRSSAYIIANAVNSITFEGMRNILEFHGDNPATANAVRLAIQRSAHTPDLSATLRAETIVGYSTIEYFRTASVKDFQTLANHYVITSQDVATLSLIRQNTNSWNAYLDFFETGLLQRDRADIASADLPLPLSYAQISQHAAAFEKRKEAATPMANVLDLDTANLASWRSQSVGMMDVLETSANILIWKSQHGAFPATLSAIGVTPLDPYSGKPFGYRREGAGFVLYSVGKDGTFDGGTPQVKPKDHSPIFRYPAPSYYLSTAPGQ</sequence>